<reference evidence="2" key="1">
    <citation type="submission" date="2016-10" db="EMBL/GenBank/DDBJ databases">
        <title>Sequence of Gallionella enrichment culture.</title>
        <authorList>
            <person name="Poehlein A."/>
            <person name="Muehling M."/>
            <person name="Daniel R."/>
        </authorList>
    </citation>
    <scope>NUCLEOTIDE SEQUENCE</scope>
</reference>
<gene>
    <name evidence="2" type="ORF">GALL_362620</name>
</gene>
<protein>
    <submittedName>
        <fullName evidence="2">Uncharacterized protein</fullName>
    </submittedName>
</protein>
<feature type="region of interest" description="Disordered" evidence="1">
    <location>
        <begin position="94"/>
        <end position="134"/>
    </location>
</feature>
<dbReference type="AlphaFoldDB" id="A0A1J5QFF6"/>
<name>A0A1J5QFF6_9ZZZZ</name>
<evidence type="ECO:0000313" key="2">
    <source>
        <dbReference type="EMBL" id="OIQ81954.1"/>
    </source>
</evidence>
<sequence>MLVTMPPTALASADSTWLQSRRTISSTSSTAKPCTERSYSLTIRMFSADGLQPTTDGRSITGTICPRILATPSTCRGAPGIAVSGGITIASRTLNTLMPKTSRRPPGSLPRRNSSSSNLLVPASRERSSTSCKR</sequence>
<evidence type="ECO:0000256" key="1">
    <source>
        <dbReference type="SAM" id="MobiDB-lite"/>
    </source>
</evidence>
<feature type="compositionally biased region" description="Low complexity" evidence="1">
    <location>
        <begin position="104"/>
        <end position="120"/>
    </location>
</feature>
<accession>A0A1J5QFF6</accession>
<comment type="caution">
    <text evidence="2">The sequence shown here is derived from an EMBL/GenBank/DDBJ whole genome shotgun (WGS) entry which is preliminary data.</text>
</comment>
<proteinExistence type="predicted"/>
<dbReference type="EMBL" id="MLJW01000861">
    <property type="protein sequence ID" value="OIQ81954.1"/>
    <property type="molecule type" value="Genomic_DNA"/>
</dbReference>
<organism evidence="2">
    <name type="scientific">mine drainage metagenome</name>
    <dbReference type="NCBI Taxonomy" id="410659"/>
    <lineage>
        <taxon>unclassified sequences</taxon>
        <taxon>metagenomes</taxon>
        <taxon>ecological metagenomes</taxon>
    </lineage>
</organism>